<dbReference type="Proteomes" id="UP000271241">
    <property type="component" value="Unassembled WGS sequence"/>
</dbReference>
<accession>A0A4P9XTH1</accession>
<protein>
    <recommendedName>
        <fullName evidence="3">F-box domain-containing protein</fullName>
    </recommendedName>
</protein>
<dbReference type="EMBL" id="KZ992512">
    <property type="protein sequence ID" value="RKP09468.1"/>
    <property type="molecule type" value="Genomic_DNA"/>
</dbReference>
<gene>
    <name evidence="1" type="ORF">THASP1DRAFT_28747</name>
</gene>
<dbReference type="AlphaFoldDB" id="A0A4P9XTH1"/>
<keyword evidence="2" id="KW-1185">Reference proteome</keyword>
<evidence type="ECO:0000313" key="1">
    <source>
        <dbReference type="EMBL" id="RKP09468.1"/>
    </source>
</evidence>
<proteinExistence type="predicted"/>
<name>A0A4P9XTH1_9FUNG</name>
<organism evidence="1 2">
    <name type="scientific">Thamnocephalis sphaerospora</name>
    <dbReference type="NCBI Taxonomy" id="78915"/>
    <lineage>
        <taxon>Eukaryota</taxon>
        <taxon>Fungi</taxon>
        <taxon>Fungi incertae sedis</taxon>
        <taxon>Zoopagomycota</taxon>
        <taxon>Zoopagomycotina</taxon>
        <taxon>Zoopagomycetes</taxon>
        <taxon>Zoopagales</taxon>
        <taxon>Sigmoideomycetaceae</taxon>
        <taxon>Thamnocephalis</taxon>
    </lineage>
</organism>
<sequence>MNRVPAEIVYRIVYVSDDEAALVALAGTSRWLYACVAAQRKLWRLRFERDFPKQDENERRWLRLYARTHLAHLLFAEGQQEVLLQTDELLDWFRVYCSRRATEYRWRHGLYTERQLEQATGAYIGGVRLQSIILTNRAARGIRVVSQRILAPRQQPVWIVEQPCWDGVDADGMLITERRHSDEYLVLAVEPPSMSVGSTNATLYAWHLNALHLPPRLIMSRFMGSINLYKNWLVAHKHFIGGNIPSITLVFDLAKHTSRPGIVEGGADILRMQQATEDNIRLLWRDEIKAKTSNTMVSWQLWDFMPDRAPPTQCLTVCETQIYASNSRLETRRIDDSRLIMYNRTSRDAFADTMPPNIVLMEITEGNAGVTIKERWSIAQELENMKPIVSRDMFLVALPHQGHKLLNLSDGSLVHDISLTALNCWIESGLYPLRSQWADLDEDATRKRLKNDYEFAPVGLESLLASSNARIVHDNDVLVVADYSF</sequence>
<evidence type="ECO:0008006" key="3">
    <source>
        <dbReference type="Google" id="ProtNLM"/>
    </source>
</evidence>
<reference evidence="2" key="1">
    <citation type="journal article" date="2018" name="Nat. Microbiol.">
        <title>Leveraging single-cell genomics to expand the fungal tree of life.</title>
        <authorList>
            <person name="Ahrendt S.R."/>
            <person name="Quandt C.A."/>
            <person name="Ciobanu D."/>
            <person name="Clum A."/>
            <person name="Salamov A."/>
            <person name="Andreopoulos B."/>
            <person name="Cheng J.F."/>
            <person name="Woyke T."/>
            <person name="Pelin A."/>
            <person name="Henrissat B."/>
            <person name="Reynolds N.K."/>
            <person name="Benny G.L."/>
            <person name="Smith M.E."/>
            <person name="James T.Y."/>
            <person name="Grigoriev I.V."/>
        </authorList>
    </citation>
    <scope>NUCLEOTIDE SEQUENCE [LARGE SCALE GENOMIC DNA]</scope>
    <source>
        <strain evidence="2">RSA 1356</strain>
    </source>
</reference>
<evidence type="ECO:0000313" key="2">
    <source>
        <dbReference type="Proteomes" id="UP000271241"/>
    </source>
</evidence>